<dbReference type="EMBL" id="CM017874">
    <property type="protein sequence ID" value="KAG1334093.1"/>
    <property type="molecule type" value="Genomic_DNA"/>
</dbReference>
<dbReference type="Proteomes" id="UP000797356">
    <property type="component" value="Chromosome 3"/>
</dbReference>
<dbReference type="AlphaFoldDB" id="A0A8K0MY13"/>
<evidence type="ECO:0000313" key="2">
    <source>
        <dbReference type="EMBL" id="KAG1334093.1"/>
    </source>
</evidence>
<accession>A0A8K0MY13</accession>
<reference evidence="2" key="2">
    <citation type="submission" date="2019-07" db="EMBL/GenBank/DDBJ databases">
        <authorList>
            <person name="Yang Y."/>
            <person name="Bocs S."/>
            <person name="Baudouin L."/>
        </authorList>
    </citation>
    <scope>NUCLEOTIDE SEQUENCE</scope>
    <source>
        <tissue evidence="2">Spear leaf of Hainan Tall coconut</tissue>
    </source>
</reference>
<feature type="region of interest" description="Disordered" evidence="1">
    <location>
        <begin position="120"/>
        <end position="149"/>
    </location>
</feature>
<evidence type="ECO:0000256" key="1">
    <source>
        <dbReference type="SAM" id="MobiDB-lite"/>
    </source>
</evidence>
<sequence length="225" mass="24574">MPAAMDCHRPRTTVRPSPDPCTSSWLSAARMSPSPDPMPLRHPQPPDPIACSTSSDLGHSIGDRAPARPPHPDRQHRCRHRSKGGDLTRSPLLLRLSSWFLLAVRLLAVLHRSPLSATFRSEKKTRTGSTISSPDLGRPAPARHRRPPADLRTLCSATRSSKTTSTHRFAVAKPRIGGQSLATAGSGRKKGGLPAPKIFFFFLPQLNLPLLHWIAPYASYGSDIN</sequence>
<feature type="compositionally biased region" description="Basic and acidic residues" evidence="1">
    <location>
        <begin position="61"/>
        <end position="75"/>
    </location>
</feature>
<keyword evidence="3" id="KW-1185">Reference proteome</keyword>
<evidence type="ECO:0000313" key="3">
    <source>
        <dbReference type="Proteomes" id="UP000797356"/>
    </source>
</evidence>
<proteinExistence type="predicted"/>
<feature type="region of interest" description="Disordered" evidence="1">
    <location>
        <begin position="1"/>
        <end position="87"/>
    </location>
</feature>
<comment type="caution">
    <text evidence="2">The sequence shown here is derived from an EMBL/GenBank/DDBJ whole genome shotgun (WGS) entry which is preliminary data.</text>
</comment>
<gene>
    <name evidence="2" type="ORF">COCNU_03G002120</name>
</gene>
<feature type="compositionally biased region" description="Pro residues" evidence="1">
    <location>
        <begin position="34"/>
        <end position="48"/>
    </location>
</feature>
<name>A0A8K0MY13_COCNU</name>
<organism evidence="2 3">
    <name type="scientific">Cocos nucifera</name>
    <name type="common">Coconut palm</name>
    <dbReference type="NCBI Taxonomy" id="13894"/>
    <lineage>
        <taxon>Eukaryota</taxon>
        <taxon>Viridiplantae</taxon>
        <taxon>Streptophyta</taxon>
        <taxon>Embryophyta</taxon>
        <taxon>Tracheophyta</taxon>
        <taxon>Spermatophyta</taxon>
        <taxon>Magnoliopsida</taxon>
        <taxon>Liliopsida</taxon>
        <taxon>Arecaceae</taxon>
        <taxon>Arecoideae</taxon>
        <taxon>Cocoseae</taxon>
        <taxon>Attaleinae</taxon>
        <taxon>Cocos</taxon>
    </lineage>
</organism>
<protein>
    <submittedName>
        <fullName evidence="2">Uncharacterized protein</fullName>
    </submittedName>
</protein>
<reference evidence="2" key="1">
    <citation type="journal article" date="2017" name="Gigascience">
        <title>The genome draft of coconut (Cocos nucifera).</title>
        <authorList>
            <person name="Xiao Y."/>
            <person name="Xu P."/>
            <person name="Fan H."/>
            <person name="Baudouin L."/>
            <person name="Xia W."/>
            <person name="Bocs S."/>
            <person name="Xu J."/>
            <person name="Li Q."/>
            <person name="Guo A."/>
            <person name="Zhou L."/>
            <person name="Li J."/>
            <person name="Wu Y."/>
            <person name="Ma Z."/>
            <person name="Armero A."/>
            <person name="Issali A.E."/>
            <person name="Liu N."/>
            <person name="Peng M."/>
            <person name="Yang Y."/>
        </authorList>
    </citation>
    <scope>NUCLEOTIDE SEQUENCE</scope>
    <source>
        <tissue evidence="2">Spear leaf of Hainan Tall coconut</tissue>
    </source>
</reference>